<dbReference type="Pfam" id="PF04228">
    <property type="entry name" value="Zn_peptidase"/>
    <property type="match status" value="1"/>
</dbReference>
<organism evidence="6 7">
    <name type="scientific">Kribbella caucasensis</name>
    <dbReference type="NCBI Taxonomy" id="2512215"/>
    <lineage>
        <taxon>Bacteria</taxon>
        <taxon>Bacillati</taxon>
        <taxon>Actinomycetota</taxon>
        <taxon>Actinomycetes</taxon>
        <taxon>Propionibacteriales</taxon>
        <taxon>Kribbellaceae</taxon>
        <taxon>Kribbella</taxon>
    </lineage>
</organism>
<comment type="subcellular location">
    <subcellularLocation>
        <location evidence="1">Membrane</location>
        <topology evidence="1">Single-pass membrane protein</topology>
    </subcellularLocation>
</comment>
<feature type="transmembrane region" description="Helical" evidence="5">
    <location>
        <begin position="12"/>
        <end position="32"/>
    </location>
</feature>
<dbReference type="GO" id="GO:0016020">
    <property type="term" value="C:membrane"/>
    <property type="evidence" value="ECO:0007669"/>
    <property type="project" value="UniProtKB-SubCell"/>
</dbReference>
<evidence type="ECO:0000256" key="4">
    <source>
        <dbReference type="ARBA" id="ARBA00023136"/>
    </source>
</evidence>
<dbReference type="GO" id="GO:0008237">
    <property type="term" value="F:metallopeptidase activity"/>
    <property type="evidence" value="ECO:0007669"/>
    <property type="project" value="UniProtKB-KW"/>
</dbReference>
<accession>A0A4R6KGD0</accession>
<protein>
    <submittedName>
        <fullName evidence="6">Putative metalloprotease</fullName>
    </submittedName>
</protein>
<dbReference type="PANTHER" id="PTHR30168">
    <property type="entry name" value="PUTATIVE MEMBRANE PROTEIN YPFJ"/>
    <property type="match status" value="1"/>
</dbReference>
<keyword evidence="2 5" id="KW-0812">Transmembrane</keyword>
<reference evidence="6 7" key="1">
    <citation type="submission" date="2019-03" db="EMBL/GenBank/DDBJ databases">
        <title>Genomic Encyclopedia of Type Strains, Phase III (KMG-III): the genomes of soil and plant-associated and newly described type strains.</title>
        <authorList>
            <person name="Whitman W."/>
        </authorList>
    </citation>
    <scope>NUCLEOTIDE SEQUENCE [LARGE SCALE GENOMIC DNA]</scope>
    <source>
        <strain evidence="6 7">VKM Ac-2527</strain>
    </source>
</reference>
<evidence type="ECO:0000256" key="3">
    <source>
        <dbReference type="ARBA" id="ARBA00022989"/>
    </source>
</evidence>
<dbReference type="EMBL" id="SNWQ01000008">
    <property type="protein sequence ID" value="TDO47985.1"/>
    <property type="molecule type" value="Genomic_DNA"/>
</dbReference>
<gene>
    <name evidence="6" type="ORF">EV643_108302</name>
</gene>
<keyword evidence="4 5" id="KW-0472">Membrane</keyword>
<evidence type="ECO:0000313" key="6">
    <source>
        <dbReference type="EMBL" id="TDO47985.1"/>
    </source>
</evidence>
<evidence type="ECO:0000256" key="2">
    <source>
        <dbReference type="ARBA" id="ARBA00022692"/>
    </source>
</evidence>
<keyword evidence="6" id="KW-0482">Metalloprotease</keyword>
<dbReference type="Proteomes" id="UP000295388">
    <property type="component" value="Unassembled WGS sequence"/>
</dbReference>
<evidence type="ECO:0000256" key="1">
    <source>
        <dbReference type="ARBA" id="ARBA00004167"/>
    </source>
</evidence>
<dbReference type="InterPro" id="IPR007343">
    <property type="entry name" value="Uncharacterised_pept_Zn_put"/>
</dbReference>
<dbReference type="SUPFAM" id="SSF55486">
    <property type="entry name" value="Metalloproteases ('zincins'), catalytic domain"/>
    <property type="match status" value="1"/>
</dbReference>
<keyword evidence="3 5" id="KW-1133">Transmembrane helix</keyword>
<evidence type="ECO:0000256" key="5">
    <source>
        <dbReference type="SAM" id="Phobius"/>
    </source>
</evidence>
<evidence type="ECO:0000313" key="7">
    <source>
        <dbReference type="Proteomes" id="UP000295388"/>
    </source>
</evidence>
<dbReference type="AlphaFoldDB" id="A0A4R6KGD0"/>
<keyword evidence="6" id="KW-0645">Protease</keyword>
<sequence length="453" mass="47984">MEPGNTVRMERGAGRLSLLVVVAALVAVIALVSRNRPDDGQGLDGLSLGRTSPTTDVTGAAQRSLVDYWSAELPKVYQQEFVELAGGFQPKTPQSRPFSCGGQPQTYADLRGNAFYCGAGDDYIAWDDAGLFPRLTEQFGSVAPAIVLAHELGHAIQARVRVEAVSVVRELQADCFAGSWTRFAETSTTDAISLTDGALDSAVATILTLRDQPGTAATAPQAHGLGFDRVNAFQTGYEQGAERCAQFPQQGVVSTELPFRTATEAATGGNLPYPETVELLSGTLNDFWSTAVPQLRTGETFTAPTLNATDADKLPTCPGDLEQGGLSQYCAATASIDWLTSRVQTAHERIGDLATGAVLSQAWAEAAQSQSGLQTTGRQAGLQRDCFTGAWLAYLAQGDLPSSQLSPGDLDEALTEIVASSFTEDGRRMDRGGAFERSKSLRAGVFEGLTSCL</sequence>
<dbReference type="PANTHER" id="PTHR30168:SF0">
    <property type="entry name" value="INNER MEMBRANE PROTEIN"/>
    <property type="match status" value="1"/>
</dbReference>
<keyword evidence="7" id="KW-1185">Reference proteome</keyword>
<keyword evidence="6" id="KW-0378">Hydrolase</keyword>
<comment type="caution">
    <text evidence="6">The sequence shown here is derived from an EMBL/GenBank/DDBJ whole genome shotgun (WGS) entry which is preliminary data.</text>
</comment>
<proteinExistence type="predicted"/>
<name>A0A4R6KGD0_9ACTN</name>
<dbReference type="GO" id="GO:0006508">
    <property type="term" value="P:proteolysis"/>
    <property type="evidence" value="ECO:0007669"/>
    <property type="project" value="UniProtKB-KW"/>
</dbReference>